<evidence type="ECO:0000313" key="2">
    <source>
        <dbReference type="EMBL" id="KIU09888.1"/>
    </source>
</evidence>
<evidence type="ECO:0000313" key="3">
    <source>
        <dbReference type="Proteomes" id="UP000032247"/>
    </source>
</evidence>
<evidence type="ECO:0000256" key="1">
    <source>
        <dbReference type="SAM" id="Phobius"/>
    </source>
</evidence>
<keyword evidence="1" id="KW-1133">Transmembrane helix</keyword>
<accession>A0A0D1IL75</accession>
<keyword evidence="1" id="KW-0812">Transmembrane</keyword>
<protein>
    <submittedName>
        <fullName evidence="2">Uncharacterized protein</fullName>
    </submittedName>
</protein>
<name>A0A0D1IL75_BACIU</name>
<reference evidence="2 3" key="1">
    <citation type="submission" date="2014-12" db="EMBL/GenBank/DDBJ databases">
        <title>Comparative genome analysis of Bacillus coagulans HM-08, Clostridium butyricum HM-68, Bacillus subtilis HM-66 and Bacillus licheniformis BL-09.</title>
        <authorList>
            <person name="Zhang H."/>
        </authorList>
    </citation>
    <scope>NUCLEOTIDE SEQUENCE [LARGE SCALE GENOMIC DNA]</scope>
    <source>
        <strain evidence="2 3">HM-66</strain>
    </source>
</reference>
<organism evidence="2 3">
    <name type="scientific">Bacillus subtilis</name>
    <dbReference type="NCBI Taxonomy" id="1423"/>
    <lineage>
        <taxon>Bacteria</taxon>
        <taxon>Bacillati</taxon>
        <taxon>Bacillota</taxon>
        <taxon>Bacilli</taxon>
        <taxon>Bacillales</taxon>
        <taxon>Bacillaceae</taxon>
        <taxon>Bacillus</taxon>
    </lineage>
</organism>
<keyword evidence="1" id="KW-0472">Membrane</keyword>
<feature type="transmembrane region" description="Helical" evidence="1">
    <location>
        <begin position="5"/>
        <end position="27"/>
    </location>
</feature>
<dbReference type="Proteomes" id="UP000032247">
    <property type="component" value="Unassembled WGS sequence"/>
</dbReference>
<dbReference type="PATRIC" id="fig|1423.173.peg.3742"/>
<dbReference type="AlphaFoldDB" id="A0A0D1IL75"/>
<feature type="transmembrane region" description="Helical" evidence="1">
    <location>
        <begin position="47"/>
        <end position="70"/>
    </location>
</feature>
<gene>
    <name evidence="2" type="ORF">SC09_contig10orf00079</name>
</gene>
<sequence>MIRGIIGTIITLSVVCILLFIVVPAAFPSAAPMISDMKSGIQFGYNWAVANWGASAVGLTLVILLIGVSVGKR</sequence>
<comment type="caution">
    <text evidence="2">The sequence shown here is derived from an EMBL/GenBank/DDBJ whole genome shotgun (WGS) entry which is preliminary data.</text>
</comment>
<dbReference type="EMBL" id="JXBC01000007">
    <property type="protein sequence ID" value="KIU09888.1"/>
    <property type="molecule type" value="Genomic_DNA"/>
</dbReference>
<proteinExistence type="predicted"/>